<dbReference type="Proteomes" id="UP000550714">
    <property type="component" value="Unassembled WGS sequence"/>
</dbReference>
<protein>
    <submittedName>
        <fullName evidence="3">Ketosteroid isomerase-like protein</fullName>
    </submittedName>
</protein>
<dbReference type="Pfam" id="PF12680">
    <property type="entry name" value="SnoaL_2"/>
    <property type="match status" value="1"/>
</dbReference>
<name>A0A839S2A6_9PSEU</name>
<keyword evidence="4" id="KW-1185">Reference proteome</keyword>
<dbReference type="Gene3D" id="3.10.450.50">
    <property type="match status" value="2"/>
</dbReference>
<dbReference type="CDD" id="cd00531">
    <property type="entry name" value="NTF2_like"/>
    <property type="match status" value="1"/>
</dbReference>
<sequence length="287" mass="31144">MNEQAAARHEIMELSHRYARGLDRFDPAEALSAFSDDAVWDATPVGLERFEGREAIRGFFERDAASVADQFHIITNHIVEFDGPDTAHGTNYVFSEGHSASGAKFRAAALNEDTYVRTAAGWRISSRVISALTPPELEGFEAGPQAADTDIGRRLITSYLDAVGSLDVAAIPDLFHEDGVLDIPYAPEGIPTTLQGRAAIAEFYSGLPDLVTPMNFASYRINELDVPGEFVAEYTSDASVRTTGLPYRNAYIARVTVRGDRIARFAEFFDPIPLVVALGGSVTPAGL</sequence>
<dbReference type="RefSeq" id="WP_183653370.1">
    <property type="nucleotide sequence ID" value="NZ_JACHWU010000002.1"/>
</dbReference>
<dbReference type="InterPro" id="IPR032710">
    <property type="entry name" value="NTF2-like_dom_sf"/>
</dbReference>
<dbReference type="EMBL" id="JACHWU010000002">
    <property type="protein sequence ID" value="MBB3051454.1"/>
    <property type="molecule type" value="Genomic_DNA"/>
</dbReference>
<dbReference type="SUPFAM" id="SSF54427">
    <property type="entry name" value="NTF2-like"/>
    <property type="match status" value="2"/>
</dbReference>
<dbReference type="GO" id="GO:0016853">
    <property type="term" value="F:isomerase activity"/>
    <property type="evidence" value="ECO:0007669"/>
    <property type="project" value="UniProtKB-KW"/>
</dbReference>
<feature type="domain" description="SnoaL-like" evidence="2">
    <location>
        <begin position="4"/>
        <end position="127"/>
    </location>
</feature>
<evidence type="ECO:0000313" key="4">
    <source>
        <dbReference type="Proteomes" id="UP000550714"/>
    </source>
</evidence>
<accession>A0A839S2A6</accession>
<evidence type="ECO:0000259" key="1">
    <source>
        <dbReference type="Pfam" id="PF12680"/>
    </source>
</evidence>
<reference evidence="3 4" key="1">
    <citation type="submission" date="2020-08" db="EMBL/GenBank/DDBJ databases">
        <title>Genomic Encyclopedia of Type Strains, Phase III (KMG-III): the genomes of soil and plant-associated and newly described type strains.</title>
        <authorList>
            <person name="Whitman W."/>
        </authorList>
    </citation>
    <scope>NUCLEOTIDE SEQUENCE [LARGE SCALE GENOMIC DNA]</scope>
    <source>
        <strain evidence="3 4">CECT 8577</strain>
    </source>
</reference>
<feature type="domain" description="SnoaL-like" evidence="1">
    <location>
        <begin position="157"/>
        <end position="264"/>
    </location>
</feature>
<dbReference type="Pfam" id="PF13577">
    <property type="entry name" value="SnoaL_4"/>
    <property type="match status" value="1"/>
</dbReference>
<keyword evidence="3" id="KW-0413">Isomerase</keyword>
<dbReference type="AlphaFoldDB" id="A0A839S2A6"/>
<comment type="caution">
    <text evidence="3">The sequence shown here is derived from an EMBL/GenBank/DDBJ whole genome shotgun (WGS) entry which is preliminary data.</text>
</comment>
<organism evidence="3 4">
    <name type="scientific">Prauserella isguenensis</name>
    <dbReference type="NCBI Taxonomy" id="1470180"/>
    <lineage>
        <taxon>Bacteria</taxon>
        <taxon>Bacillati</taxon>
        <taxon>Actinomycetota</taxon>
        <taxon>Actinomycetes</taxon>
        <taxon>Pseudonocardiales</taxon>
        <taxon>Pseudonocardiaceae</taxon>
        <taxon>Prauserella</taxon>
    </lineage>
</organism>
<evidence type="ECO:0000259" key="2">
    <source>
        <dbReference type="Pfam" id="PF13577"/>
    </source>
</evidence>
<dbReference type="InterPro" id="IPR037401">
    <property type="entry name" value="SnoaL-like"/>
</dbReference>
<evidence type="ECO:0000313" key="3">
    <source>
        <dbReference type="EMBL" id="MBB3051454.1"/>
    </source>
</evidence>
<proteinExistence type="predicted"/>
<gene>
    <name evidence="3" type="ORF">FHS23_002477</name>
</gene>